<dbReference type="InterPro" id="IPR018639">
    <property type="entry name" value="DUF2062"/>
</dbReference>
<evidence type="ECO:0000259" key="2">
    <source>
        <dbReference type="Pfam" id="PF09835"/>
    </source>
</evidence>
<protein>
    <recommendedName>
        <fullName evidence="2">DUF2062 domain-containing protein</fullName>
    </recommendedName>
</protein>
<gene>
    <name evidence="3" type="ORF">MNBD_NITROSPINAE01-623</name>
</gene>
<dbReference type="AlphaFoldDB" id="A0A3B1CPG5"/>
<accession>A0A3B1CPG5</accession>
<keyword evidence="1" id="KW-1133">Transmembrane helix</keyword>
<sequence>MEDDKKGVGHLWYDLHTKYERLKRRVRRKLPNKEHVEKSSAHRLFGATILKHELWSFNEEAVARGLALGLFVAFTPTIGFQMLLASVLLIFFYPGNLPVALASCWVTNPVTAPPIYYMEYKIGQWLMSFWEHPASIAMRETSSLAGVYDVAGAMWVGSLIVGFIAAFTGFWLTHGLVALERKVKLGKLKHIRKSRKKGPPA</sequence>
<dbReference type="Pfam" id="PF09835">
    <property type="entry name" value="DUF2062"/>
    <property type="match status" value="1"/>
</dbReference>
<feature type="transmembrane region" description="Helical" evidence="1">
    <location>
        <begin position="153"/>
        <end position="179"/>
    </location>
</feature>
<name>A0A3B1CPG5_9ZZZZ</name>
<dbReference type="PANTHER" id="PTHR40547:SF1">
    <property type="entry name" value="SLL0298 PROTEIN"/>
    <property type="match status" value="1"/>
</dbReference>
<organism evidence="3">
    <name type="scientific">hydrothermal vent metagenome</name>
    <dbReference type="NCBI Taxonomy" id="652676"/>
    <lineage>
        <taxon>unclassified sequences</taxon>
        <taxon>metagenomes</taxon>
        <taxon>ecological metagenomes</taxon>
    </lineage>
</organism>
<dbReference type="EMBL" id="UOGC01000166">
    <property type="protein sequence ID" value="VAX24590.1"/>
    <property type="molecule type" value="Genomic_DNA"/>
</dbReference>
<feature type="transmembrane region" description="Helical" evidence="1">
    <location>
        <begin position="66"/>
        <end position="93"/>
    </location>
</feature>
<evidence type="ECO:0000256" key="1">
    <source>
        <dbReference type="SAM" id="Phobius"/>
    </source>
</evidence>
<keyword evidence="1" id="KW-0472">Membrane</keyword>
<dbReference type="PANTHER" id="PTHR40547">
    <property type="entry name" value="SLL0298 PROTEIN"/>
    <property type="match status" value="1"/>
</dbReference>
<keyword evidence="1" id="KW-0812">Transmembrane</keyword>
<reference evidence="3" key="1">
    <citation type="submission" date="2018-06" db="EMBL/GenBank/DDBJ databases">
        <authorList>
            <person name="Zhirakovskaya E."/>
        </authorList>
    </citation>
    <scope>NUCLEOTIDE SEQUENCE</scope>
</reference>
<proteinExistence type="predicted"/>
<evidence type="ECO:0000313" key="3">
    <source>
        <dbReference type="EMBL" id="VAX24590.1"/>
    </source>
</evidence>
<feature type="domain" description="DUF2062" evidence="2">
    <location>
        <begin position="43"/>
        <end position="183"/>
    </location>
</feature>